<name>A0A2P2C027_9ZZZZ</name>
<evidence type="ECO:0000313" key="3">
    <source>
        <dbReference type="EMBL" id="CUR55336.1"/>
    </source>
</evidence>
<dbReference type="AlphaFoldDB" id="A0A2P2C027"/>
<evidence type="ECO:0000259" key="2">
    <source>
        <dbReference type="Pfam" id="PF20059"/>
    </source>
</evidence>
<dbReference type="EMBL" id="CZKB01000005">
    <property type="protein sequence ID" value="CUR58184.1"/>
    <property type="molecule type" value="Genomic_DNA"/>
</dbReference>
<dbReference type="InterPro" id="IPR045597">
    <property type="entry name" value="DUF6458"/>
</dbReference>
<accession>A0A2P2C027</accession>
<gene>
    <name evidence="4" type="ORF">NOCA1130421</name>
    <name evidence="3" type="ORF">NOCA2240108</name>
</gene>
<keyword evidence="1" id="KW-0812">Transmembrane</keyword>
<evidence type="ECO:0000313" key="4">
    <source>
        <dbReference type="EMBL" id="CUR58184.1"/>
    </source>
</evidence>
<protein>
    <recommendedName>
        <fullName evidence="2">DUF6458 domain-containing protein</fullName>
    </recommendedName>
</protein>
<dbReference type="EMBL" id="CZKA01000017">
    <property type="protein sequence ID" value="CUR55336.1"/>
    <property type="molecule type" value="Genomic_DNA"/>
</dbReference>
<keyword evidence="1" id="KW-0472">Membrane</keyword>
<organism evidence="3">
    <name type="scientific">metagenome</name>
    <dbReference type="NCBI Taxonomy" id="256318"/>
    <lineage>
        <taxon>unclassified sequences</taxon>
        <taxon>metagenomes</taxon>
    </lineage>
</organism>
<sequence>MGIGLGILLLVLGLILLFAIKEFPDAVQEVVDPGTVGWILVIAGVLALVLGLVMNKQRSTTTHVEERRDL</sequence>
<keyword evidence="1" id="KW-1133">Transmembrane helix</keyword>
<feature type="domain" description="DUF6458" evidence="2">
    <location>
        <begin position="1"/>
        <end position="63"/>
    </location>
</feature>
<feature type="transmembrane region" description="Helical" evidence="1">
    <location>
        <begin position="35"/>
        <end position="53"/>
    </location>
</feature>
<proteinExistence type="predicted"/>
<evidence type="ECO:0000256" key="1">
    <source>
        <dbReference type="SAM" id="Phobius"/>
    </source>
</evidence>
<dbReference type="Pfam" id="PF20059">
    <property type="entry name" value="DUF6458"/>
    <property type="match status" value="1"/>
</dbReference>
<reference evidence="3" key="1">
    <citation type="submission" date="2015-08" db="EMBL/GenBank/DDBJ databases">
        <authorList>
            <person name="Babu N.S."/>
            <person name="Beckwith C.J."/>
            <person name="Beseler K.G."/>
            <person name="Brison A."/>
            <person name="Carone J.V."/>
            <person name="Caskin T.P."/>
            <person name="Diamond M."/>
            <person name="Durham M.E."/>
            <person name="Foxe J.M."/>
            <person name="Go M."/>
            <person name="Henderson B.A."/>
            <person name="Jones I.B."/>
            <person name="McGettigan J.A."/>
            <person name="Micheletti S.J."/>
            <person name="Nasrallah M.E."/>
            <person name="Ortiz D."/>
            <person name="Piller C.R."/>
            <person name="Privatt S.R."/>
            <person name="Schneider S.L."/>
            <person name="Sharp S."/>
            <person name="Smith T.C."/>
            <person name="Stanton J.D."/>
            <person name="Ullery H.E."/>
            <person name="Wilson R.J."/>
            <person name="Serrano M.G."/>
            <person name="Buck G."/>
            <person name="Lee V."/>
            <person name="Wang Y."/>
            <person name="Carvalho R."/>
            <person name="Voegtly L."/>
            <person name="Shi R."/>
            <person name="Duckworth R."/>
            <person name="Johnson A."/>
            <person name="Loviza R."/>
            <person name="Walstead R."/>
            <person name="Shah Z."/>
            <person name="Kiflezghi M."/>
            <person name="Wade K."/>
            <person name="Ball S.L."/>
            <person name="Bradley K.W."/>
            <person name="Asai D.J."/>
            <person name="Bowman C.A."/>
            <person name="Russell D.A."/>
            <person name="Pope W.H."/>
            <person name="Jacobs-Sera D."/>
            <person name="Hendrix R.W."/>
            <person name="Hatfull G.F."/>
        </authorList>
    </citation>
    <scope>NUCLEOTIDE SEQUENCE</scope>
</reference>